<dbReference type="Pfam" id="PF07883">
    <property type="entry name" value="Cupin_2"/>
    <property type="match status" value="1"/>
</dbReference>
<dbReference type="PANTHER" id="PTHR46796:SF13">
    <property type="entry name" value="HTH-TYPE TRANSCRIPTIONAL ACTIVATOR RHAS"/>
    <property type="match status" value="1"/>
</dbReference>
<evidence type="ECO:0000259" key="4">
    <source>
        <dbReference type="PROSITE" id="PS01124"/>
    </source>
</evidence>
<dbReference type="InterPro" id="IPR014710">
    <property type="entry name" value="RmlC-like_jellyroll"/>
</dbReference>
<reference evidence="5 6" key="1">
    <citation type="submission" date="2023-07" db="EMBL/GenBank/DDBJ databases">
        <title>Genomic Encyclopedia of Type Strains, Phase IV (KMG-IV): sequencing the most valuable type-strain genomes for metagenomic binning, comparative biology and taxonomic classification.</title>
        <authorList>
            <person name="Goeker M."/>
        </authorList>
    </citation>
    <scope>NUCLEOTIDE SEQUENCE [LARGE SCALE GENOMIC DNA]</scope>
    <source>
        <strain evidence="5 6">DSM 14914</strain>
    </source>
</reference>
<dbReference type="SUPFAM" id="SSF46689">
    <property type="entry name" value="Homeodomain-like"/>
    <property type="match status" value="2"/>
</dbReference>
<dbReference type="InterPro" id="IPR018060">
    <property type="entry name" value="HTH_AraC"/>
</dbReference>
<evidence type="ECO:0000256" key="3">
    <source>
        <dbReference type="ARBA" id="ARBA00023163"/>
    </source>
</evidence>
<dbReference type="PANTHER" id="PTHR46796">
    <property type="entry name" value="HTH-TYPE TRANSCRIPTIONAL ACTIVATOR RHAS-RELATED"/>
    <property type="match status" value="1"/>
</dbReference>
<dbReference type="InterPro" id="IPR013096">
    <property type="entry name" value="Cupin_2"/>
</dbReference>
<evidence type="ECO:0000256" key="2">
    <source>
        <dbReference type="ARBA" id="ARBA00023125"/>
    </source>
</evidence>
<dbReference type="InterPro" id="IPR050204">
    <property type="entry name" value="AraC_XylS_family_regulators"/>
</dbReference>
<dbReference type="Gene3D" id="1.10.10.60">
    <property type="entry name" value="Homeodomain-like"/>
    <property type="match status" value="2"/>
</dbReference>
<sequence length="304" mass="35495">MNGSLFELRLRDGDYIPRFFAYYYKQWRDYTMPYHDHRSTEIMYMISGLCRVDVQTGEKADASITLRKGEFIMLDAGVPHRLVVEGEQSCRMLNVEFGFTEGMSVGPSIRQMAAEEQEITAFMSRPFPYLVLSDPEEVYFTLKSLVLELDQRKEHPGAMAELLFMQLLVRIARLRAEAERSNTQQTDMYIKRCIEFLHLNYDRDIVVKDMAAAVNLHPGYLHRIFKKHTGQTLTAYLTMLRMDKARMLLQQTDIPIQEIADYVGVGSRQYFHMLFKKHTGKTPVEYRSAVERHVWNYADEESGN</sequence>
<dbReference type="InterPro" id="IPR009057">
    <property type="entry name" value="Homeodomain-like_sf"/>
</dbReference>
<proteinExistence type="predicted"/>
<dbReference type="EMBL" id="JAUSWA010000025">
    <property type="protein sequence ID" value="MDQ0495653.1"/>
    <property type="molecule type" value="Genomic_DNA"/>
</dbReference>
<comment type="caution">
    <text evidence="5">The sequence shown here is derived from an EMBL/GenBank/DDBJ whole genome shotgun (WGS) entry which is preliminary data.</text>
</comment>
<evidence type="ECO:0000313" key="5">
    <source>
        <dbReference type="EMBL" id="MDQ0495653.1"/>
    </source>
</evidence>
<dbReference type="InterPro" id="IPR011051">
    <property type="entry name" value="RmlC_Cupin_sf"/>
</dbReference>
<dbReference type="Gene3D" id="2.60.120.10">
    <property type="entry name" value="Jelly Rolls"/>
    <property type="match status" value="1"/>
</dbReference>
<dbReference type="InterPro" id="IPR018062">
    <property type="entry name" value="HTH_AraC-typ_CS"/>
</dbReference>
<dbReference type="SUPFAM" id="SSF51182">
    <property type="entry name" value="RmlC-like cupins"/>
    <property type="match status" value="1"/>
</dbReference>
<dbReference type="PROSITE" id="PS01124">
    <property type="entry name" value="HTH_ARAC_FAMILY_2"/>
    <property type="match status" value="1"/>
</dbReference>
<evidence type="ECO:0000256" key="1">
    <source>
        <dbReference type="ARBA" id="ARBA00023015"/>
    </source>
</evidence>
<organism evidence="5 6">
    <name type="scientific">Paenibacillus brasilensis</name>
    <dbReference type="NCBI Taxonomy" id="128574"/>
    <lineage>
        <taxon>Bacteria</taxon>
        <taxon>Bacillati</taxon>
        <taxon>Bacillota</taxon>
        <taxon>Bacilli</taxon>
        <taxon>Bacillales</taxon>
        <taxon>Paenibacillaceae</taxon>
        <taxon>Paenibacillus</taxon>
    </lineage>
</organism>
<accession>A0ABU0L3B4</accession>
<feature type="domain" description="HTH araC/xylS-type" evidence="4">
    <location>
        <begin position="191"/>
        <end position="289"/>
    </location>
</feature>
<evidence type="ECO:0000313" key="6">
    <source>
        <dbReference type="Proteomes" id="UP001242811"/>
    </source>
</evidence>
<dbReference type="SMART" id="SM00342">
    <property type="entry name" value="HTH_ARAC"/>
    <property type="match status" value="1"/>
</dbReference>
<gene>
    <name evidence="5" type="ORF">QOZ95_003835</name>
</gene>
<dbReference type="Pfam" id="PF12833">
    <property type="entry name" value="HTH_18"/>
    <property type="match status" value="1"/>
</dbReference>
<keyword evidence="1" id="KW-0805">Transcription regulation</keyword>
<keyword evidence="6" id="KW-1185">Reference proteome</keyword>
<protein>
    <submittedName>
        <fullName evidence="5">AraC-like DNA-binding protein</fullName>
    </submittedName>
</protein>
<dbReference type="PROSITE" id="PS00041">
    <property type="entry name" value="HTH_ARAC_FAMILY_1"/>
    <property type="match status" value="1"/>
</dbReference>
<dbReference type="Proteomes" id="UP001242811">
    <property type="component" value="Unassembled WGS sequence"/>
</dbReference>
<name>A0ABU0L3B4_9BACL</name>
<keyword evidence="2" id="KW-0238">DNA-binding</keyword>
<keyword evidence="3" id="KW-0804">Transcription</keyword>
<dbReference type="RefSeq" id="WP_152380648.1">
    <property type="nucleotide sequence ID" value="NZ_CP045298.1"/>
</dbReference>